<keyword evidence="3" id="KW-0408">Iron</keyword>
<dbReference type="EMBL" id="JAEFCI010003019">
    <property type="protein sequence ID" value="KAG5461860.1"/>
    <property type="molecule type" value="Genomic_DNA"/>
</dbReference>
<comment type="similarity">
    <text evidence="2">Belongs to the oxidase-dependent Fe transporter (OFeT) (TC 9.A.10.1) family.</text>
</comment>
<dbReference type="PANTHER" id="PTHR31632">
    <property type="entry name" value="IRON TRANSPORTER FTH1"/>
    <property type="match status" value="1"/>
</dbReference>
<organism evidence="8 9">
    <name type="scientific">Olpidium bornovanus</name>
    <dbReference type="NCBI Taxonomy" id="278681"/>
    <lineage>
        <taxon>Eukaryota</taxon>
        <taxon>Fungi</taxon>
        <taxon>Fungi incertae sedis</taxon>
        <taxon>Olpidiomycota</taxon>
        <taxon>Olpidiomycotina</taxon>
        <taxon>Olpidiomycetes</taxon>
        <taxon>Olpidiales</taxon>
        <taxon>Olpidiaceae</taxon>
        <taxon>Olpidium</taxon>
    </lineage>
</organism>
<dbReference type="GO" id="GO:0033573">
    <property type="term" value="C:high-affinity iron permease complex"/>
    <property type="evidence" value="ECO:0007669"/>
    <property type="project" value="InterPro"/>
</dbReference>
<accession>A0A8H7ZYU8</accession>
<protein>
    <submittedName>
        <fullName evidence="8">Uncharacterized protein</fullName>
    </submittedName>
</protein>
<evidence type="ECO:0000313" key="9">
    <source>
        <dbReference type="Proteomes" id="UP000673691"/>
    </source>
</evidence>
<proteinExistence type="inferred from homology"/>
<evidence type="ECO:0000256" key="5">
    <source>
        <dbReference type="ARBA" id="ARBA00022989"/>
    </source>
</evidence>
<keyword evidence="3" id="KW-0406">Ion transport</keyword>
<comment type="caution">
    <text evidence="8">The sequence shown here is derived from an EMBL/GenBank/DDBJ whole genome shotgun (WGS) entry which is preliminary data.</text>
</comment>
<comment type="subcellular location">
    <subcellularLocation>
        <location evidence="1">Membrane</location>
        <topology evidence="1">Multi-pass membrane protein</topology>
    </subcellularLocation>
</comment>
<gene>
    <name evidence="8" type="ORF">BJ554DRAFT_5884</name>
</gene>
<evidence type="ECO:0000256" key="7">
    <source>
        <dbReference type="SAM" id="Phobius"/>
    </source>
</evidence>
<evidence type="ECO:0000313" key="8">
    <source>
        <dbReference type="EMBL" id="KAG5461860.1"/>
    </source>
</evidence>
<feature type="transmembrane region" description="Helical" evidence="7">
    <location>
        <begin position="6"/>
        <end position="28"/>
    </location>
</feature>
<evidence type="ECO:0000256" key="1">
    <source>
        <dbReference type="ARBA" id="ARBA00004141"/>
    </source>
</evidence>
<keyword evidence="6 7" id="KW-0472">Membrane</keyword>
<dbReference type="Pfam" id="PF03239">
    <property type="entry name" value="FTR1"/>
    <property type="match status" value="1"/>
</dbReference>
<evidence type="ECO:0000256" key="2">
    <source>
        <dbReference type="ARBA" id="ARBA00008333"/>
    </source>
</evidence>
<keyword evidence="5 7" id="KW-1133">Transmembrane helix</keyword>
<evidence type="ECO:0000256" key="6">
    <source>
        <dbReference type="ARBA" id="ARBA00023136"/>
    </source>
</evidence>
<dbReference type="AlphaFoldDB" id="A0A8H7ZYU8"/>
<keyword evidence="9" id="KW-1185">Reference proteome</keyword>
<dbReference type="GO" id="GO:0015093">
    <property type="term" value="F:ferrous iron transmembrane transporter activity"/>
    <property type="evidence" value="ECO:0007669"/>
    <property type="project" value="TreeGrafter"/>
</dbReference>
<evidence type="ECO:0000256" key="3">
    <source>
        <dbReference type="ARBA" id="ARBA00022496"/>
    </source>
</evidence>
<keyword evidence="4 7" id="KW-0812">Transmembrane</keyword>
<evidence type="ECO:0000256" key="4">
    <source>
        <dbReference type="ARBA" id="ARBA00022692"/>
    </source>
</evidence>
<dbReference type="Proteomes" id="UP000673691">
    <property type="component" value="Unassembled WGS sequence"/>
</dbReference>
<dbReference type="OrthoDB" id="4364at2759"/>
<keyword evidence="3" id="KW-0410">Iron transport</keyword>
<keyword evidence="3" id="KW-0813">Transport</keyword>
<sequence>MFSIPVFFVVFRETIEAAVIVSVLLAFLSRTLRHKHPRLHKMMRLQVNSWTWKTASALENCGLGGPSERAVRRSFFFFPRFYPKVWAGTAVGLAVSLAVGMTFVVLWDQLSASWEANEALYEGIFCLVACVFVTMEEYHPDNRQGDVRTWRGGEKDDISFFAKSPGQRS</sequence>
<feature type="non-terminal residue" evidence="8">
    <location>
        <position position="169"/>
    </location>
</feature>
<reference evidence="8 9" key="1">
    <citation type="journal article" name="Sci. Rep.">
        <title>Genome-scale phylogenetic analyses confirm Olpidium as the closest living zoosporic fungus to the non-flagellated, terrestrial fungi.</title>
        <authorList>
            <person name="Chang Y."/>
            <person name="Rochon D."/>
            <person name="Sekimoto S."/>
            <person name="Wang Y."/>
            <person name="Chovatia M."/>
            <person name="Sandor L."/>
            <person name="Salamov A."/>
            <person name="Grigoriev I.V."/>
            <person name="Stajich J.E."/>
            <person name="Spatafora J.W."/>
        </authorList>
    </citation>
    <scope>NUCLEOTIDE SEQUENCE [LARGE SCALE GENOMIC DNA]</scope>
    <source>
        <strain evidence="8">S191</strain>
    </source>
</reference>
<dbReference type="InterPro" id="IPR004923">
    <property type="entry name" value="FTR1/Fip1/EfeU"/>
</dbReference>
<dbReference type="PANTHER" id="PTHR31632:SF2">
    <property type="entry name" value="PLASMA MEMBRANE IRON PERMEASE"/>
    <property type="match status" value="1"/>
</dbReference>
<name>A0A8H7ZYU8_9FUNG</name>
<feature type="transmembrane region" description="Helical" evidence="7">
    <location>
        <begin position="85"/>
        <end position="107"/>
    </location>
</feature>